<name>C1DV97_SULAA</name>
<evidence type="ECO:0000256" key="6">
    <source>
        <dbReference type="ARBA" id="ARBA00023134"/>
    </source>
</evidence>
<feature type="binding site" evidence="8">
    <location>
        <position position="22"/>
    </location>
    <ligand>
        <name>GTP</name>
        <dbReference type="ChEBI" id="CHEBI:37565"/>
    </ligand>
</feature>
<feature type="binding site" evidence="8">
    <location>
        <position position="101"/>
    </location>
    <ligand>
        <name>Mg(2+)</name>
        <dbReference type="ChEBI" id="CHEBI:18420"/>
    </ligand>
</feature>
<evidence type="ECO:0000256" key="1">
    <source>
        <dbReference type="ARBA" id="ARBA00022490"/>
    </source>
</evidence>
<sequence>MSKKLSCVVLAGGQSKRMGTDKAFLTYKDKTFLQTIVEKLSKKCDEIILSVNKDPQIYQKHLKPYKVKIVKDLYPYEGPLNAILSVSKHVKNPYVFIATCDTPLLNENLIDLYIELINGFDVVVPEIDGKFQPLNALYTKKSLLKVKNLYPEVKSLNQWIRNLKKVLVVDQEVIQNFDPFLLTYKSINTPQDYERLIKYGF</sequence>
<evidence type="ECO:0000256" key="2">
    <source>
        <dbReference type="ARBA" id="ARBA00022679"/>
    </source>
</evidence>
<evidence type="ECO:0000256" key="4">
    <source>
        <dbReference type="ARBA" id="ARBA00022741"/>
    </source>
</evidence>
<gene>
    <name evidence="8" type="primary">mobA</name>
    <name evidence="10" type="ordered locus">SULAZ_1061</name>
</gene>
<feature type="binding site" evidence="8">
    <location>
        <position position="101"/>
    </location>
    <ligand>
        <name>GTP</name>
        <dbReference type="ChEBI" id="CHEBI:37565"/>
    </ligand>
</feature>
<keyword evidence="3 8" id="KW-0479">Metal-binding</keyword>
<keyword evidence="4 8" id="KW-0547">Nucleotide-binding</keyword>
<comment type="similarity">
    <text evidence="8">Belongs to the MobA family.</text>
</comment>
<feature type="binding site" evidence="8">
    <location>
        <position position="72"/>
    </location>
    <ligand>
        <name>GTP</name>
        <dbReference type="ChEBI" id="CHEBI:37565"/>
    </ligand>
</feature>
<dbReference type="GO" id="GO:0006777">
    <property type="term" value="P:Mo-molybdopterin cofactor biosynthetic process"/>
    <property type="evidence" value="ECO:0007669"/>
    <property type="project" value="UniProtKB-KW"/>
</dbReference>
<dbReference type="GO" id="GO:0061603">
    <property type="term" value="F:molybdenum cofactor guanylyltransferase activity"/>
    <property type="evidence" value="ECO:0007669"/>
    <property type="project" value="UniProtKB-EC"/>
</dbReference>
<dbReference type="eggNOG" id="COG0746">
    <property type="taxonomic scope" value="Bacteria"/>
</dbReference>
<comment type="function">
    <text evidence="8">Transfers a GMP moiety from GTP to Mo-molybdopterin (Mo-MPT) cofactor (Moco or molybdenum cofactor) to form Mo-molybdopterin guanine dinucleotide (Mo-MGD) cofactor.</text>
</comment>
<reference evidence="10 11" key="1">
    <citation type="journal article" date="2009" name="J. Bacteriol.">
        <title>Complete and draft genome sequences of six members of the Aquificales.</title>
        <authorList>
            <person name="Reysenbach A.L."/>
            <person name="Hamamura N."/>
            <person name="Podar M."/>
            <person name="Griffiths E."/>
            <person name="Ferreira S."/>
            <person name="Hochstein R."/>
            <person name="Heidelberg J."/>
            <person name="Johnson J."/>
            <person name="Mead D."/>
            <person name="Pohorille A."/>
            <person name="Sarmiento M."/>
            <person name="Schweighofer K."/>
            <person name="Seshadri R."/>
            <person name="Voytek M.A."/>
        </authorList>
    </citation>
    <scope>NUCLEOTIDE SEQUENCE [LARGE SCALE GENOMIC DNA]</scope>
    <source>
        <strain evidence="11">Az-Fu1 / DSM 15241 / OCM 825</strain>
    </source>
</reference>
<keyword evidence="11" id="KW-1185">Reference proteome</keyword>
<keyword evidence="1 8" id="KW-0963">Cytoplasm</keyword>
<comment type="subcellular location">
    <subcellularLocation>
        <location evidence="8">Cytoplasm</location>
    </subcellularLocation>
</comment>
<comment type="caution">
    <text evidence="8">Lacks conserved residue(s) required for the propagation of feature annotation.</text>
</comment>
<feature type="binding site" evidence="8">
    <location>
        <begin position="10"/>
        <end position="12"/>
    </location>
    <ligand>
        <name>GTP</name>
        <dbReference type="ChEBI" id="CHEBI:37565"/>
    </ligand>
</feature>
<dbReference type="EC" id="2.7.7.77" evidence="8"/>
<evidence type="ECO:0000259" key="9">
    <source>
        <dbReference type="Pfam" id="PF12804"/>
    </source>
</evidence>
<dbReference type="HOGENOM" id="CLU_055597_2_1_0"/>
<dbReference type="Pfam" id="PF12804">
    <property type="entry name" value="NTP_transf_3"/>
    <property type="match status" value="1"/>
</dbReference>
<dbReference type="OrthoDB" id="9786803at2"/>
<protein>
    <recommendedName>
        <fullName evidence="8">Probable molybdenum cofactor guanylyltransferase</fullName>
        <shortName evidence="8">MoCo guanylyltransferase</shortName>
        <ecNumber evidence="8">2.7.7.77</ecNumber>
    </recommendedName>
    <alternativeName>
        <fullName evidence="8">GTP:molybdopterin guanylyltransferase</fullName>
    </alternativeName>
    <alternativeName>
        <fullName evidence="8">Mo-MPT guanylyltransferase</fullName>
    </alternativeName>
    <alternativeName>
        <fullName evidence="8">Molybdopterin guanylyltransferase</fullName>
    </alternativeName>
    <alternativeName>
        <fullName evidence="8">Molybdopterin-guanine dinucleotide synthase</fullName>
        <shortName evidence="8">MGD synthase</shortName>
    </alternativeName>
</protein>
<dbReference type="GO" id="GO:0005525">
    <property type="term" value="F:GTP binding"/>
    <property type="evidence" value="ECO:0007669"/>
    <property type="project" value="UniProtKB-UniRule"/>
</dbReference>
<accession>C1DV97</accession>
<organism evidence="10 11">
    <name type="scientific">Sulfurihydrogenibium azorense (strain DSM 15241 / OCM 825 / Az-Fu1)</name>
    <dbReference type="NCBI Taxonomy" id="204536"/>
    <lineage>
        <taxon>Bacteria</taxon>
        <taxon>Pseudomonadati</taxon>
        <taxon>Aquificota</taxon>
        <taxon>Aquificia</taxon>
        <taxon>Aquificales</taxon>
        <taxon>Hydrogenothermaceae</taxon>
        <taxon>Sulfurihydrogenibium</taxon>
    </lineage>
</organism>
<evidence type="ECO:0000256" key="7">
    <source>
        <dbReference type="ARBA" id="ARBA00023150"/>
    </source>
</evidence>
<comment type="domain">
    <text evidence="8">The N-terminal domain determines nucleotide recognition and specific binding, while the C-terminal domain determines the specific binding to the target protein.</text>
</comment>
<evidence type="ECO:0000313" key="10">
    <source>
        <dbReference type="EMBL" id="ACN98182.1"/>
    </source>
</evidence>
<dbReference type="PANTHER" id="PTHR19136:SF81">
    <property type="entry name" value="MOLYBDENUM COFACTOR GUANYLYLTRANSFERASE"/>
    <property type="match status" value="1"/>
</dbReference>
<evidence type="ECO:0000313" key="11">
    <source>
        <dbReference type="Proteomes" id="UP000001369"/>
    </source>
</evidence>
<dbReference type="Gene3D" id="3.90.550.10">
    <property type="entry name" value="Spore Coat Polysaccharide Biosynthesis Protein SpsA, Chain A"/>
    <property type="match status" value="1"/>
</dbReference>
<dbReference type="CDD" id="cd02503">
    <property type="entry name" value="MobA"/>
    <property type="match status" value="1"/>
</dbReference>
<dbReference type="KEGG" id="saf:SULAZ_1061"/>
<dbReference type="EMBL" id="CP001229">
    <property type="protein sequence ID" value="ACN98182.1"/>
    <property type="molecule type" value="Genomic_DNA"/>
</dbReference>
<keyword evidence="2 8" id="KW-0808">Transferase</keyword>
<evidence type="ECO:0000256" key="8">
    <source>
        <dbReference type="HAMAP-Rule" id="MF_00316"/>
    </source>
</evidence>
<keyword evidence="7 8" id="KW-0501">Molybdenum cofactor biosynthesis</keyword>
<feature type="domain" description="MobA-like NTP transferase" evidence="9">
    <location>
        <begin position="7"/>
        <end position="164"/>
    </location>
</feature>
<dbReference type="GO" id="GO:0005737">
    <property type="term" value="C:cytoplasm"/>
    <property type="evidence" value="ECO:0007669"/>
    <property type="project" value="UniProtKB-SubCell"/>
</dbReference>
<dbReference type="InterPro" id="IPR025877">
    <property type="entry name" value="MobA-like_NTP_Trfase"/>
</dbReference>
<keyword evidence="6 8" id="KW-0342">GTP-binding</keyword>
<dbReference type="InterPro" id="IPR013482">
    <property type="entry name" value="Molybde_CF_guanTrfase"/>
</dbReference>
<dbReference type="SUPFAM" id="SSF53448">
    <property type="entry name" value="Nucleotide-diphospho-sugar transferases"/>
    <property type="match status" value="1"/>
</dbReference>
<proteinExistence type="inferred from homology"/>
<dbReference type="STRING" id="204536.SULAZ_1061"/>
<dbReference type="Proteomes" id="UP000001369">
    <property type="component" value="Chromosome"/>
</dbReference>
<dbReference type="RefSeq" id="WP_012673507.1">
    <property type="nucleotide sequence ID" value="NC_012438.1"/>
</dbReference>
<keyword evidence="5 8" id="KW-0460">Magnesium</keyword>
<dbReference type="GO" id="GO:0046872">
    <property type="term" value="F:metal ion binding"/>
    <property type="evidence" value="ECO:0007669"/>
    <property type="project" value="UniProtKB-KW"/>
</dbReference>
<evidence type="ECO:0000256" key="3">
    <source>
        <dbReference type="ARBA" id="ARBA00022723"/>
    </source>
</evidence>
<evidence type="ECO:0000256" key="5">
    <source>
        <dbReference type="ARBA" id="ARBA00022842"/>
    </source>
</evidence>
<dbReference type="HAMAP" id="MF_00316">
    <property type="entry name" value="MobA"/>
    <property type="match status" value="1"/>
</dbReference>
<comment type="cofactor">
    <cofactor evidence="8">
        <name>Mg(2+)</name>
        <dbReference type="ChEBI" id="CHEBI:18420"/>
    </cofactor>
</comment>
<dbReference type="PANTHER" id="PTHR19136">
    <property type="entry name" value="MOLYBDENUM COFACTOR GUANYLYLTRANSFERASE"/>
    <property type="match status" value="1"/>
</dbReference>
<dbReference type="AlphaFoldDB" id="C1DV97"/>
<comment type="catalytic activity">
    <reaction evidence="8">
        <text>Mo-molybdopterin + GTP + H(+) = Mo-molybdopterin guanine dinucleotide + diphosphate</text>
        <dbReference type="Rhea" id="RHEA:34243"/>
        <dbReference type="ChEBI" id="CHEBI:15378"/>
        <dbReference type="ChEBI" id="CHEBI:33019"/>
        <dbReference type="ChEBI" id="CHEBI:37565"/>
        <dbReference type="ChEBI" id="CHEBI:71302"/>
        <dbReference type="ChEBI" id="CHEBI:71310"/>
        <dbReference type="EC" id="2.7.7.77"/>
    </reaction>
</comment>
<dbReference type="InterPro" id="IPR029044">
    <property type="entry name" value="Nucleotide-diphossugar_trans"/>
</dbReference>